<comment type="caution">
    <text evidence="3">The sequence shown here is derived from an EMBL/GenBank/DDBJ whole genome shotgun (WGS) entry which is preliminary data.</text>
</comment>
<organism evidence="3 4">
    <name type="scientific">Flaviaesturariibacter aridisoli</name>
    <dbReference type="NCBI Taxonomy" id="2545761"/>
    <lineage>
        <taxon>Bacteria</taxon>
        <taxon>Pseudomonadati</taxon>
        <taxon>Bacteroidota</taxon>
        <taxon>Chitinophagia</taxon>
        <taxon>Chitinophagales</taxon>
        <taxon>Chitinophagaceae</taxon>
        <taxon>Flaviaestuariibacter</taxon>
    </lineage>
</organism>
<gene>
    <name evidence="3" type="ORF">E0486_07345</name>
</gene>
<dbReference type="InterPro" id="IPR007890">
    <property type="entry name" value="CHASE2"/>
</dbReference>
<protein>
    <submittedName>
        <fullName evidence="3">CHASE2 domain-containing protein</fullName>
    </submittedName>
</protein>
<name>A0A4R4E1D6_9BACT</name>
<dbReference type="Proteomes" id="UP000295164">
    <property type="component" value="Unassembled WGS sequence"/>
</dbReference>
<feature type="transmembrane region" description="Helical" evidence="1">
    <location>
        <begin position="293"/>
        <end position="315"/>
    </location>
</feature>
<dbReference type="OrthoDB" id="1403562at2"/>
<keyword evidence="1" id="KW-0472">Membrane</keyword>
<keyword evidence="1" id="KW-0812">Transmembrane</keyword>
<accession>A0A4R4E1D6</accession>
<dbReference type="RefSeq" id="WP_131851504.1">
    <property type="nucleotide sequence ID" value="NZ_SKFH01000008.1"/>
</dbReference>
<evidence type="ECO:0000259" key="2">
    <source>
        <dbReference type="SMART" id="SM01080"/>
    </source>
</evidence>
<keyword evidence="4" id="KW-1185">Reference proteome</keyword>
<proteinExistence type="predicted"/>
<reference evidence="3 4" key="1">
    <citation type="submission" date="2019-03" db="EMBL/GenBank/DDBJ databases">
        <authorList>
            <person name="Kim M.K.M."/>
        </authorList>
    </citation>
    <scope>NUCLEOTIDE SEQUENCE [LARGE SCALE GENOMIC DNA]</scope>
    <source>
        <strain evidence="3 4">17J68-15</strain>
    </source>
</reference>
<dbReference type="SMART" id="SM01080">
    <property type="entry name" value="CHASE2"/>
    <property type="match status" value="1"/>
</dbReference>
<evidence type="ECO:0000313" key="4">
    <source>
        <dbReference type="Proteomes" id="UP000295164"/>
    </source>
</evidence>
<dbReference type="AlphaFoldDB" id="A0A4R4E1D6"/>
<evidence type="ECO:0000313" key="3">
    <source>
        <dbReference type="EMBL" id="TCZ73159.1"/>
    </source>
</evidence>
<feature type="transmembrane region" description="Helical" evidence="1">
    <location>
        <begin position="327"/>
        <end position="345"/>
    </location>
</feature>
<feature type="transmembrane region" description="Helical" evidence="1">
    <location>
        <begin position="351"/>
        <end position="370"/>
    </location>
</feature>
<evidence type="ECO:0000256" key="1">
    <source>
        <dbReference type="SAM" id="Phobius"/>
    </source>
</evidence>
<sequence>MFRYLFKRDTFFATIAVFVVMGLLALVPLNTHVLDPFKMALQDFDYNDLAFSKMRTAKHGPGDNDILVVNIDTAGRATLAAYLQQLQTLKPRAIGLDVIFDEARDPATDAALAQVLRQTPGLVSAYSLEEEGHHSVGRDYFYETGSVHKGFVNFVGEDTGVIRYFTPLVKDGGHNYIAFAAALSRVADPGAYRRLAERGHETEIINYTRRQGEFLVLDAAALFDPASASLFAGKIVLLGDVSDDPNNFIDRHFTPMNPRMVGKSWPDMSGVFVHANILRMILDGDYINRVPSWVNWLVAVLLCWLMSALFIRFYLDKHLWFHLAAKTAQLLFAILFVYLGLLFFARLQLKINLSLTLVAVILVVDVLYFYEALSVWLHRKWGYKTIFYREHH</sequence>
<dbReference type="EMBL" id="SKFH01000008">
    <property type="protein sequence ID" value="TCZ73159.1"/>
    <property type="molecule type" value="Genomic_DNA"/>
</dbReference>
<feature type="transmembrane region" description="Helical" evidence="1">
    <location>
        <begin position="12"/>
        <end position="29"/>
    </location>
</feature>
<feature type="domain" description="CHASE2" evidence="2">
    <location>
        <begin position="39"/>
        <end position="310"/>
    </location>
</feature>
<keyword evidence="1" id="KW-1133">Transmembrane helix</keyword>
<dbReference type="Pfam" id="PF05226">
    <property type="entry name" value="CHASE2"/>
    <property type="match status" value="1"/>
</dbReference>